<dbReference type="PANTHER" id="PTHR43100">
    <property type="entry name" value="GLUTAMATE SYNTHASE [NADPH] SMALL CHAIN"/>
    <property type="match status" value="1"/>
</dbReference>
<accession>A0A2I0VYV8</accession>
<keyword evidence="2" id="KW-1133">Transmembrane helix</keyword>
<dbReference type="AlphaFoldDB" id="A0A2I0VYV8"/>
<comment type="similarity">
    <text evidence="1">Belongs to the glutamate synthase family.</text>
</comment>
<keyword evidence="2" id="KW-0812">Transmembrane</keyword>
<keyword evidence="2" id="KW-0472">Membrane</keyword>
<feature type="transmembrane region" description="Helical" evidence="2">
    <location>
        <begin position="6"/>
        <end position="29"/>
    </location>
</feature>
<proteinExistence type="inferred from homology"/>
<dbReference type="EMBL" id="KZ503081">
    <property type="protein sequence ID" value="PKU68569.1"/>
    <property type="molecule type" value="Genomic_DNA"/>
</dbReference>
<dbReference type="Gene3D" id="3.20.20.70">
    <property type="entry name" value="Aldolase class I"/>
    <property type="match status" value="1"/>
</dbReference>
<sequence length="135" mass="14396">MSERRIQWSLIGASALFGSLSTIAVLNLFSSKDLSILPISAGPGAFSGISEYLGLYLPTQEKICKMKFSGVPFISPPPQCDIYSIEDFAQLIFNLHQVNPKAKVSVKLGVVAGIGTVASGVVKANVDIIQIFGHN</sequence>
<name>A0A2I0VYV8_9ASPA</name>
<dbReference type="GO" id="GO:0015930">
    <property type="term" value="F:glutamate synthase activity"/>
    <property type="evidence" value="ECO:0007669"/>
    <property type="project" value="InterPro"/>
</dbReference>
<dbReference type="InterPro" id="IPR002932">
    <property type="entry name" value="Glu_synthdom"/>
</dbReference>
<dbReference type="InterPro" id="IPR013785">
    <property type="entry name" value="Aldolase_TIM"/>
</dbReference>
<dbReference type="Proteomes" id="UP000233837">
    <property type="component" value="Unassembled WGS sequence"/>
</dbReference>
<evidence type="ECO:0000256" key="2">
    <source>
        <dbReference type="SAM" id="Phobius"/>
    </source>
</evidence>
<reference evidence="4 5" key="2">
    <citation type="journal article" date="2017" name="Nature">
        <title>The Apostasia genome and the evolution of orchids.</title>
        <authorList>
            <person name="Zhang G.Q."/>
            <person name="Liu K.W."/>
            <person name="Li Z."/>
            <person name="Lohaus R."/>
            <person name="Hsiao Y.Y."/>
            <person name="Niu S.C."/>
            <person name="Wang J.Y."/>
            <person name="Lin Y.C."/>
            <person name="Xu Q."/>
            <person name="Chen L.J."/>
            <person name="Yoshida K."/>
            <person name="Fujiwara S."/>
            <person name="Wang Z.W."/>
            <person name="Zhang Y.Q."/>
            <person name="Mitsuda N."/>
            <person name="Wang M."/>
            <person name="Liu G.H."/>
            <person name="Pecoraro L."/>
            <person name="Huang H.X."/>
            <person name="Xiao X.J."/>
            <person name="Lin M."/>
            <person name="Wu X.Y."/>
            <person name="Wu W.L."/>
            <person name="Chen Y.Y."/>
            <person name="Chang S.B."/>
            <person name="Sakamoto S."/>
            <person name="Ohme-Takagi M."/>
            <person name="Yagi M."/>
            <person name="Zeng S.J."/>
            <person name="Shen C.Y."/>
            <person name="Yeh C.M."/>
            <person name="Luo Y.B."/>
            <person name="Tsai W.C."/>
            <person name="Van de Peer Y."/>
            <person name="Liu Z.J."/>
        </authorList>
    </citation>
    <scope>NUCLEOTIDE SEQUENCE [LARGE SCALE GENOMIC DNA]</scope>
    <source>
        <tissue evidence="4">The whole plant</tissue>
    </source>
</reference>
<dbReference type="InterPro" id="IPR051394">
    <property type="entry name" value="Glutamate_Synthase"/>
</dbReference>
<dbReference type="STRING" id="906689.A0A2I0VYV8"/>
<organism evidence="4 5">
    <name type="scientific">Dendrobium catenatum</name>
    <dbReference type="NCBI Taxonomy" id="906689"/>
    <lineage>
        <taxon>Eukaryota</taxon>
        <taxon>Viridiplantae</taxon>
        <taxon>Streptophyta</taxon>
        <taxon>Embryophyta</taxon>
        <taxon>Tracheophyta</taxon>
        <taxon>Spermatophyta</taxon>
        <taxon>Magnoliopsida</taxon>
        <taxon>Liliopsida</taxon>
        <taxon>Asparagales</taxon>
        <taxon>Orchidaceae</taxon>
        <taxon>Epidendroideae</taxon>
        <taxon>Malaxideae</taxon>
        <taxon>Dendrobiinae</taxon>
        <taxon>Dendrobium</taxon>
    </lineage>
</organism>
<evidence type="ECO:0000313" key="5">
    <source>
        <dbReference type="Proteomes" id="UP000233837"/>
    </source>
</evidence>
<feature type="domain" description="Glutamate synthase" evidence="3">
    <location>
        <begin position="66"/>
        <end position="134"/>
    </location>
</feature>
<dbReference type="Pfam" id="PF01645">
    <property type="entry name" value="Glu_synthase"/>
    <property type="match status" value="1"/>
</dbReference>
<keyword evidence="5" id="KW-1185">Reference proteome</keyword>
<gene>
    <name evidence="4" type="primary">GLSF</name>
    <name evidence="4" type="ORF">MA16_Dca020837</name>
</gene>
<evidence type="ECO:0000256" key="1">
    <source>
        <dbReference type="ARBA" id="ARBA00009716"/>
    </source>
</evidence>
<protein>
    <submittedName>
        <fullName evidence="4">Ferredoxin-dependent glutamate synthase, chloroplastic</fullName>
    </submittedName>
</protein>
<dbReference type="GO" id="GO:0006537">
    <property type="term" value="P:glutamate biosynthetic process"/>
    <property type="evidence" value="ECO:0007669"/>
    <property type="project" value="InterPro"/>
</dbReference>
<reference evidence="4 5" key="1">
    <citation type="journal article" date="2016" name="Sci. Rep.">
        <title>The Dendrobium catenatum Lindl. genome sequence provides insights into polysaccharide synthase, floral development and adaptive evolution.</title>
        <authorList>
            <person name="Zhang G.Q."/>
            <person name="Xu Q."/>
            <person name="Bian C."/>
            <person name="Tsai W.C."/>
            <person name="Yeh C.M."/>
            <person name="Liu K.W."/>
            <person name="Yoshida K."/>
            <person name="Zhang L.S."/>
            <person name="Chang S.B."/>
            <person name="Chen F."/>
            <person name="Shi Y."/>
            <person name="Su Y.Y."/>
            <person name="Zhang Y.Q."/>
            <person name="Chen L.J."/>
            <person name="Yin Y."/>
            <person name="Lin M."/>
            <person name="Huang H."/>
            <person name="Deng H."/>
            <person name="Wang Z.W."/>
            <person name="Zhu S.L."/>
            <person name="Zhao X."/>
            <person name="Deng C."/>
            <person name="Niu S.C."/>
            <person name="Huang J."/>
            <person name="Wang M."/>
            <person name="Liu G.H."/>
            <person name="Yang H.J."/>
            <person name="Xiao X.J."/>
            <person name="Hsiao Y.Y."/>
            <person name="Wu W.L."/>
            <person name="Chen Y.Y."/>
            <person name="Mitsuda N."/>
            <person name="Ohme-Takagi M."/>
            <person name="Luo Y.B."/>
            <person name="Van de Peer Y."/>
            <person name="Liu Z.J."/>
        </authorList>
    </citation>
    <scope>NUCLEOTIDE SEQUENCE [LARGE SCALE GENOMIC DNA]</scope>
    <source>
        <tissue evidence="4">The whole plant</tissue>
    </source>
</reference>
<evidence type="ECO:0000259" key="3">
    <source>
        <dbReference type="Pfam" id="PF01645"/>
    </source>
</evidence>
<dbReference type="PANTHER" id="PTHR43100:SF2">
    <property type="entry name" value="BNAA03G19380D PROTEIN"/>
    <property type="match status" value="1"/>
</dbReference>
<evidence type="ECO:0000313" key="4">
    <source>
        <dbReference type="EMBL" id="PKU68569.1"/>
    </source>
</evidence>
<dbReference type="SUPFAM" id="SSF51395">
    <property type="entry name" value="FMN-linked oxidoreductases"/>
    <property type="match status" value="1"/>
</dbReference>